<sequence length="301" mass="32871">MSQKATVDEIQKTADSIRRQILKTALDKGGCYLAQACSSAELVASLYMEIMNLGPSAGEWEPIPFPGVPGPGNMNYQRGAAYHGVPAPDKDRFFVSCCHYASVIYCALAATGRISPDCMEKFNVDGWNMEMIGAEHSPGFENTAGSLGQTVSIAAGTAHARKMKGETGKVFCLLGDGELQEGQLWECIQSASYFKLDNFIVLVDANGQQVEGATDHQTNVEPMTDRFEAFGAVCVSCDGHDIQAVIDAASKTPHKDKPLVVIARTNGTTGIPPLQKRWPFLHFVRIKEDERDEFIKIYEEL</sequence>
<protein>
    <submittedName>
        <fullName evidence="5">Transketolase, N-terminal section</fullName>
        <ecNumber evidence="5">2.2.1.1</ecNumber>
    </submittedName>
</protein>
<evidence type="ECO:0000256" key="3">
    <source>
        <dbReference type="ARBA" id="ARBA00023052"/>
    </source>
</evidence>
<organism evidence="5 6">
    <name type="scientific">Anaerostipes rhamnosivorans</name>
    <dbReference type="NCBI Taxonomy" id="1229621"/>
    <lineage>
        <taxon>Bacteria</taxon>
        <taxon>Bacillati</taxon>
        <taxon>Bacillota</taxon>
        <taxon>Clostridia</taxon>
        <taxon>Lachnospirales</taxon>
        <taxon>Lachnospiraceae</taxon>
        <taxon>Anaerostipes</taxon>
    </lineage>
</organism>
<dbReference type="RefSeq" id="WP_137328877.1">
    <property type="nucleotide sequence ID" value="NZ_CP040058.1"/>
</dbReference>
<evidence type="ECO:0000259" key="4">
    <source>
        <dbReference type="Pfam" id="PF00456"/>
    </source>
</evidence>
<dbReference type="EMBL" id="CP040058">
    <property type="protein sequence ID" value="QCP35525.1"/>
    <property type="molecule type" value="Genomic_DNA"/>
</dbReference>
<dbReference type="AlphaFoldDB" id="A0A4P8IFA0"/>
<keyword evidence="6" id="KW-1185">Reference proteome</keyword>
<dbReference type="KEGG" id="arf:AR1Y2_2071"/>
<dbReference type="OrthoDB" id="8732661at2"/>
<gene>
    <name evidence="5" type="ORF">AR1Y2_2071</name>
</gene>
<dbReference type="InterPro" id="IPR029061">
    <property type="entry name" value="THDP-binding"/>
</dbReference>
<dbReference type="GO" id="GO:0004802">
    <property type="term" value="F:transketolase activity"/>
    <property type="evidence" value="ECO:0007669"/>
    <property type="project" value="UniProtKB-EC"/>
</dbReference>
<evidence type="ECO:0000256" key="2">
    <source>
        <dbReference type="ARBA" id="ARBA00007131"/>
    </source>
</evidence>
<dbReference type="SUPFAM" id="SSF52518">
    <property type="entry name" value="Thiamin diphosphate-binding fold (THDP-binding)"/>
    <property type="match status" value="1"/>
</dbReference>
<comment type="cofactor">
    <cofactor evidence="1">
        <name>thiamine diphosphate</name>
        <dbReference type="ChEBI" id="CHEBI:58937"/>
    </cofactor>
</comment>
<keyword evidence="3" id="KW-0786">Thiamine pyrophosphate</keyword>
<dbReference type="EC" id="2.2.1.1" evidence="5"/>
<dbReference type="Gene3D" id="3.40.50.970">
    <property type="match status" value="1"/>
</dbReference>
<reference evidence="5 6" key="1">
    <citation type="submission" date="2019-05" db="EMBL/GenBank/DDBJ databases">
        <title>Complete genome sequencing of Anaerostipes rhamnosivorans.</title>
        <authorList>
            <person name="Bui T.P.N."/>
            <person name="de Vos W.M."/>
        </authorList>
    </citation>
    <scope>NUCLEOTIDE SEQUENCE [LARGE SCALE GENOMIC DNA]</scope>
    <source>
        <strain evidence="5 6">1y2</strain>
    </source>
</reference>
<evidence type="ECO:0000313" key="5">
    <source>
        <dbReference type="EMBL" id="QCP35525.1"/>
    </source>
</evidence>
<feature type="domain" description="Transketolase N-terminal" evidence="4">
    <location>
        <begin position="88"/>
        <end position="273"/>
    </location>
</feature>
<proteinExistence type="inferred from homology"/>
<dbReference type="InterPro" id="IPR005474">
    <property type="entry name" value="Transketolase_N"/>
</dbReference>
<keyword evidence="5" id="KW-0808">Transferase</keyword>
<accession>A0A4P8IFA0</accession>
<dbReference type="Pfam" id="PF00456">
    <property type="entry name" value="Transketolase_N"/>
    <property type="match status" value="1"/>
</dbReference>
<dbReference type="PANTHER" id="PTHR47514">
    <property type="entry name" value="TRANSKETOLASE N-TERMINAL SECTION-RELATED"/>
    <property type="match status" value="1"/>
</dbReference>
<evidence type="ECO:0000256" key="1">
    <source>
        <dbReference type="ARBA" id="ARBA00001964"/>
    </source>
</evidence>
<comment type="similarity">
    <text evidence="2">Belongs to the transketolase family.</text>
</comment>
<dbReference type="Proteomes" id="UP000298653">
    <property type="component" value="Chromosome"/>
</dbReference>
<evidence type="ECO:0000313" key="6">
    <source>
        <dbReference type="Proteomes" id="UP000298653"/>
    </source>
</evidence>
<name>A0A4P8IFA0_9FIRM</name>
<dbReference type="PANTHER" id="PTHR47514:SF1">
    <property type="entry name" value="TRANSKETOLASE N-TERMINAL SECTION-RELATED"/>
    <property type="match status" value="1"/>
</dbReference>